<gene>
    <name evidence="3" type="ORF">J2S66_006809</name>
</gene>
<dbReference type="SUPFAM" id="SSF52200">
    <property type="entry name" value="Toll/Interleukin receptor TIR domain"/>
    <property type="match status" value="1"/>
</dbReference>
<comment type="caution">
    <text evidence="3">The sequence shown here is derived from an EMBL/GenBank/DDBJ whole genome shotgun (WGS) entry which is preliminary data.</text>
</comment>
<keyword evidence="1" id="KW-1133">Transmembrane helix</keyword>
<evidence type="ECO:0000313" key="3">
    <source>
        <dbReference type="EMBL" id="MDR6598425.1"/>
    </source>
</evidence>
<feature type="transmembrane region" description="Helical" evidence="1">
    <location>
        <begin position="244"/>
        <end position="264"/>
    </location>
</feature>
<dbReference type="InterPro" id="IPR000157">
    <property type="entry name" value="TIR_dom"/>
</dbReference>
<dbReference type="EMBL" id="JAVDSG010000001">
    <property type="protein sequence ID" value="MDR6598425.1"/>
    <property type="molecule type" value="Genomic_DNA"/>
</dbReference>
<accession>A0ABU1Q6A5</accession>
<proteinExistence type="predicted"/>
<keyword evidence="1" id="KW-0472">Membrane</keyword>
<dbReference type="InterPro" id="IPR035897">
    <property type="entry name" value="Toll_tir_struct_dom_sf"/>
</dbReference>
<feature type="transmembrane region" description="Helical" evidence="1">
    <location>
        <begin position="204"/>
        <end position="223"/>
    </location>
</feature>
<evidence type="ECO:0000313" key="4">
    <source>
        <dbReference type="Proteomes" id="UP001268819"/>
    </source>
</evidence>
<feature type="transmembrane region" description="Helical" evidence="1">
    <location>
        <begin position="270"/>
        <end position="291"/>
    </location>
</feature>
<dbReference type="PROSITE" id="PS50104">
    <property type="entry name" value="TIR"/>
    <property type="match status" value="1"/>
</dbReference>
<dbReference type="RefSeq" id="WP_310313007.1">
    <property type="nucleotide sequence ID" value="NZ_JAVDSG010000001.1"/>
</dbReference>
<dbReference type="Proteomes" id="UP001268819">
    <property type="component" value="Unassembled WGS sequence"/>
</dbReference>
<evidence type="ECO:0000259" key="2">
    <source>
        <dbReference type="PROSITE" id="PS50104"/>
    </source>
</evidence>
<feature type="domain" description="TIR" evidence="2">
    <location>
        <begin position="6"/>
        <end position="138"/>
    </location>
</feature>
<sequence>MRRVPILAGIFINYRTDSNPGHFQRLLELRAVLEEVFGEGSVFLDVRSIDAGGDYPPWIRERLDDAQIVLAVIHPGWREALLGRMASGGLDWVRDELRIAFENGKVVIPVLVGGATHAEWDDLPPDLALLSRRQGRRLEGRADAEALAEELTLQYDEGFEQFPPERTGSSEPRRGAKYLVAAAVVLGIAAGRAGMPLLGELTAAYSVLAMLAWCVVVSVMFALRKGVTAAEQVVHPLSWRDYNLRVGVPIGFLFILFAAFLLAGATDPNLLGFVLSAFALITTGQVAVLLLRSRRLQQRRLDHWPMALSTPVTAIALRADMARLDHRLLEWERNGKRLPFALRVRCRAAIEDLRRGLRLLARDGRRSRLRWALADHPVRSAVVASWFAATMAPGSLRPLGIALALGAVGLAVELSYRHQRWVRWAVAREVRNHTNELRSRWSVLERRRS</sequence>
<dbReference type="Gene3D" id="3.40.50.10140">
    <property type="entry name" value="Toll/interleukin-1 receptor homology (TIR) domain"/>
    <property type="match status" value="1"/>
</dbReference>
<organism evidence="3 4">
    <name type="scientific">Saccharothrix longispora</name>
    <dbReference type="NCBI Taxonomy" id="33920"/>
    <lineage>
        <taxon>Bacteria</taxon>
        <taxon>Bacillati</taxon>
        <taxon>Actinomycetota</taxon>
        <taxon>Actinomycetes</taxon>
        <taxon>Pseudonocardiales</taxon>
        <taxon>Pseudonocardiaceae</taxon>
        <taxon>Saccharothrix</taxon>
    </lineage>
</organism>
<reference evidence="3 4" key="1">
    <citation type="submission" date="2023-07" db="EMBL/GenBank/DDBJ databases">
        <title>Sequencing the genomes of 1000 actinobacteria strains.</title>
        <authorList>
            <person name="Klenk H.-P."/>
        </authorList>
    </citation>
    <scope>NUCLEOTIDE SEQUENCE [LARGE SCALE GENOMIC DNA]</scope>
    <source>
        <strain evidence="3 4">DSM 43749</strain>
    </source>
</reference>
<dbReference type="Pfam" id="PF13676">
    <property type="entry name" value="TIR_2"/>
    <property type="match status" value="1"/>
</dbReference>
<evidence type="ECO:0000256" key="1">
    <source>
        <dbReference type="SAM" id="Phobius"/>
    </source>
</evidence>
<protein>
    <recommendedName>
        <fullName evidence="2">TIR domain-containing protein</fullName>
    </recommendedName>
</protein>
<name>A0ABU1Q6A5_9PSEU</name>
<keyword evidence="1" id="KW-0812">Transmembrane</keyword>
<keyword evidence="4" id="KW-1185">Reference proteome</keyword>